<feature type="compositionally biased region" description="Polar residues" evidence="1">
    <location>
        <begin position="295"/>
        <end position="311"/>
    </location>
</feature>
<protein>
    <submittedName>
        <fullName evidence="2">Uncharacterized protein</fullName>
    </submittedName>
</protein>
<dbReference type="EMBL" id="HBFK01036920">
    <property type="protein sequence ID" value="CAD8755860.1"/>
    <property type="molecule type" value="Transcribed_RNA"/>
</dbReference>
<accession>A0A7S0Y492</accession>
<evidence type="ECO:0000313" key="2">
    <source>
        <dbReference type="EMBL" id="CAD8755860.1"/>
    </source>
</evidence>
<reference evidence="2" key="1">
    <citation type="submission" date="2021-01" db="EMBL/GenBank/DDBJ databases">
        <authorList>
            <person name="Corre E."/>
            <person name="Pelletier E."/>
            <person name="Niang G."/>
            <person name="Scheremetjew M."/>
            <person name="Finn R."/>
            <person name="Kale V."/>
            <person name="Holt S."/>
            <person name="Cochrane G."/>
            <person name="Meng A."/>
            <person name="Brown T."/>
            <person name="Cohen L."/>
        </authorList>
    </citation>
    <scope>NUCLEOTIDE SEQUENCE</scope>
    <source>
        <strain evidence="2">CCMP441</strain>
    </source>
</reference>
<dbReference type="AlphaFoldDB" id="A0A7S0Y492"/>
<feature type="compositionally biased region" description="Pro residues" evidence="1">
    <location>
        <begin position="166"/>
        <end position="176"/>
    </location>
</feature>
<sequence length="317" mass="35173">MERRREGRAGQFVTGKMSSREAEKSLDNYWNQFPTPKPDAPPRHRGAAGGGGAAHESHGARETREKRQAHEALGGSEGGSENALGLPEGGDAAVTAPLHKVTSAQAHKSIDGYFDRLVHHAQLKDTYHEKARAERTSMAAAKLKEQERAAYELDQEAKARAKQAAAPPPAPAPAPAVSPQQAYYAQTYENFLSQVSKQASAQLRAPPQQQPWMQAPVQETTRPAQQQQQQQGGQAKLWLSVNGQPVVWRTQYKDLPDLMKRRMNQHQAHIQECKQHSESIREILQCREARHGRTPLTTSGWTSPSSTQLRPLTSKRR</sequence>
<name>A0A7S0Y492_HEMAN</name>
<organism evidence="2">
    <name type="scientific">Hemiselmis andersenii</name>
    <name type="common">Cryptophyte alga</name>
    <dbReference type="NCBI Taxonomy" id="464988"/>
    <lineage>
        <taxon>Eukaryota</taxon>
        <taxon>Cryptophyceae</taxon>
        <taxon>Cryptomonadales</taxon>
        <taxon>Hemiselmidaceae</taxon>
        <taxon>Hemiselmis</taxon>
    </lineage>
</organism>
<feature type="compositionally biased region" description="Low complexity" evidence="1">
    <location>
        <begin position="225"/>
        <end position="234"/>
    </location>
</feature>
<feature type="compositionally biased region" description="Basic and acidic residues" evidence="1">
    <location>
        <begin position="55"/>
        <end position="70"/>
    </location>
</feature>
<proteinExistence type="predicted"/>
<feature type="region of interest" description="Disordered" evidence="1">
    <location>
        <begin position="198"/>
        <end position="235"/>
    </location>
</feature>
<feature type="compositionally biased region" description="Basic and acidic residues" evidence="1">
    <location>
        <begin position="142"/>
        <end position="159"/>
    </location>
</feature>
<feature type="region of interest" description="Disordered" evidence="1">
    <location>
        <begin position="1"/>
        <end position="91"/>
    </location>
</feature>
<feature type="region of interest" description="Disordered" evidence="1">
    <location>
        <begin position="292"/>
        <end position="317"/>
    </location>
</feature>
<evidence type="ECO:0000256" key="1">
    <source>
        <dbReference type="SAM" id="MobiDB-lite"/>
    </source>
</evidence>
<gene>
    <name evidence="2" type="ORF">HAND1043_LOCUS22368</name>
</gene>
<feature type="region of interest" description="Disordered" evidence="1">
    <location>
        <begin position="128"/>
        <end position="178"/>
    </location>
</feature>
<feature type="compositionally biased region" description="Low complexity" evidence="1">
    <location>
        <begin position="206"/>
        <end position="218"/>
    </location>
</feature>